<evidence type="ECO:0000256" key="1">
    <source>
        <dbReference type="SAM" id="Phobius"/>
    </source>
</evidence>
<feature type="transmembrane region" description="Helical" evidence="1">
    <location>
        <begin position="46"/>
        <end position="64"/>
    </location>
</feature>
<evidence type="ECO:0000313" key="3">
    <source>
        <dbReference type="EMBL" id="RHG76439.1"/>
    </source>
</evidence>
<keyword evidence="1" id="KW-1133">Transmembrane helix</keyword>
<keyword evidence="1" id="KW-0812">Transmembrane</keyword>
<sequence>MEKMIRKILKIDKTIRQLYYIYIGVFCGIFMFFLLALVLWTWSIKVLLLFWVLVSYCLLLHPCIKDISNAIEGKYHIIEGKMIENSKAIESWQEGSIIDKNGKYVKGINFFYKKNLNNQYVKVAYLPHTRFGRIIEVYPLFNID</sequence>
<dbReference type="AlphaFoldDB" id="A0A414CSS3"/>
<dbReference type="EMBL" id="QRIS01000103">
    <property type="protein sequence ID" value="RHG76439.1"/>
    <property type="molecule type" value="Genomic_DNA"/>
</dbReference>
<dbReference type="Proteomes" id="UP000284472">
    <property type="component" value="Unassembled WGS sequence"/>
</dbReference>
<evidence type="ECO:0000313" key="2">
    <source>
        <dbReference type="EMBL" id="RHC98231.1"/>
    </source>
</evidence>
<dbReference type="RefSeq" id="WP_071144079.1">
    <property type="nucleotide sequence ID" value="NZ_BAABXJ010000001.1"/>
</dbReference>
<gene>
    <name evidence="3" type="ORF">DW243_18930</name>
    <name evidence="2" type="ORF">DW812_18870</name>
</gene>
<dbReference type="EMBL" id="QSIR01000080">
    <property type="protein sequence ID" value="RHC98231.1"/>
    <property type="molecule type" value="Genomic_DNA"/>
</dbReference>
<comment type="caution">
    <text evidence="2">The sequence shown here is derived from an EMBL/GenBank/DDBJ whole genome shotgun (WGS) entry which is preliminary data.</text>
</comment>
<evidence type="ECO:0000313" key="4">
    <source>
        <dbReference type="Proteomes" id="UP000283981"/>
    </source>
</evidence>
<keyword evidence="1" id="KW-0472">Membrane</keyword>
<name>A0A414CSS3_MEDGN</name>
<accession>A0A414CSS3</accession>
<evidence type="ECO:0000313" key="5">
    <source>
        <dbReference type="Proteomes" id="UP000284472"/>
    </source>
</evidence>
<proteinExistence type="predicted"/>
<feature type="transmembrane region" description="Helical" evidence="1">
    <location>
        <begin position="20"/>
        <end position="40"/>
    </location>
</feature>
<protein>
    <submittedName>
        <fullName evidence="2">Uncharacterized protein</fullName>
    </submittedName>
</protein>
<dbReference type="Proteomes" id="UP000283981">
    <property type="component" value="Unassembled WGS sequence"/>
</dbReference>
<reference evidence="4 5" key="1">
    <citation type="submission" date="2018-08" db="EMBL/GenBank/DDBJ databases">
        <title>A genome reference for cultivated species of the human gut microbiota.</title>
        <authorList>
            <person name="Zou Y."/>
            <person name="Xue W."/>
            <person name="Luo G."/>
        </authorList>
    </citation>
    <scope>NUCLEOTIDE SEQUENCE [LARGE SCALE GENOMIC DNA]</scope>
    <source>
        <strain evidence="3 4">AM21-18</strain>
        <strain evidence="2 5">AM32-6</strain>
    </source>
</reference>
<organism evidence="2 5">
    <name type="scientific">Mediterraneibacter gnavus</name>
    <name type="common">Ruminococcus gnavus</name>
    <dbReference type="NCBI Taxonomy" id="33038"/>
    <lineage>
        <taxon>Bacteria</taxon>
        <taxon>Bacillati</taxon>
        <taxon>Bacillota</taxon>
        <taxon>Clostridia</taxon>
        <taxon>Lachnospirales</taxon>
        <taxon>Lachnospiraceae</taxon>
        <taxon>Mediterraneibacter</taxon>
    </lineage>
</organism>